<evidence type="ECO:0000256" key="2">
    <source>
        <dbReference type="SAM" id="Phobius"/>
    </source>
</evidence>
<accession>A0A0K0F1K1</accession>
<feature type="domain" description="Band 7" evidence="3">
    <location>
        <begin position="51"/>
        <end position="210"/>
    </location>
</feature>
<organism evidence="4 5">
    <name type="scientific">Strongyloides venezuelensis</name>
    <name type="common">Threadworm</name>
    <dbReference type="NCBI Taxonomy" id="75913"/>
    <lineage>
        <taxon>Eukaryota</taxon>
        <taxon>Metazoa</taxon>
        <taxon>Ecdysozoa</taxon>
        <taxon>Nematoda</taxon>
        <taxon>Chromadorea</taxon>
        <taxon>Rhabditida</taxon>
        <taxon>Tylenchina</taxon>
        <taxon>Panagrolaimomorpha</taxon>
        <taxon>Strongyloidoidea</taxon>
        <taxon>Strongyloididae</taxon>
        <taxon>Strongyloides</taxon>
    </lineage>
</organism>
<keyword evidence="2" id="KW-0812">Transmembrane</keyword>
<dbReference type="InterPro" id="IPR001107">
    <property type="entry name" value="Band_7"/>
</dbReference>
<evidence type="ECO:0000259" key="3">
    <source>
        <dbReference type="SMART" id="SM00244"/>
    </source>
</evidence>
<dbReference type="WBParaSite" id="SVE_0267600.1">
    <property type="protein sequence ID" value="SVE_0267600.1"/>
    <property type="gene ID" value="SVE_0267600"/>
</dbReference>
<sequence>MTFLHFRMTDNIDDDNDNNREHEYKPGLCAYFLVFLTTLIIILTFPLTIFFCIKIVKEYERAVIFRLGRLLPGKAKGPGLFFINPFIDKIVIMDMRVFSFTVPPQEILSKDSVTVSVDAVVYFKVKSAIKAIINIENYENSTKLLAQTILRNITGTKTLAELLSYKENISLQLQEILDEATEHWGVEVQRVELKDVCIPQSLQRAMAAEGEATREAKAKVIAADGEKEASKALRDAADIISQSPNAIQLRYLQTLSHIGQENSSTIVFPFPIDFLNNLATMANPSMYPKTVSVVE</sequence>
<dbReference type="Gene3D" id="6.10.250.2090">
    <property type="match status" value="1"/>
</dbReference>
<protein>
    <submittedName>
        <fullName evidence="5">PHB domain-containing protein</fullName>
    </submittedName>
</protein>
<dbReference type="Pfam" id="PF01145">
    <property type="entry name" value="Band_7"/>
    <property type="match status" value="1"/>
</dbReference>
<proteinExistence type="inferred from homology"/>
<dbReference type="SUPFAM" id="SSF117892">
    <property type="entry name" value="Band 7/SPFH domain"/>
    <property type="match status" value="1"/>
</dbReference>
<feature type="transmembrane region" description="Helical" evidence="2">
    <location>
        <begin position="30"/>
        <end position="56"/>
    </location>
</feature>
<dbReference type="SMART" id="SM00244">
    <property type="entry name" value="PHB"/>
    <property type="match status" value="1"/>
</dbReference>
<reference evidence="4" key="1">
    <citation type="submission" date="2014-07" db="EMBL/GenBank/DDBJ databases">
        <authorList>
            <person name="Martin A.A"/>
            <person name="De Silva N."/>
        </authorList>
    </citation>
    <scope>NUCLEOTIDE SEQUENCE</scope>
</reference>
<dbReference type="Gene3D" id="3.30.479.30">
    <property type="entry name" value="Band 7 domain"/>
    <property type="match status" value="1"/>
</dbReference>
<dbReference type="InterPro" id="IPR043202">
    <property type="entry name" value="Band-7_stomatin-like"/>
</dbReference>
<keyword evidence="2" id="KW-0472">Membrane</keyword>
<dbReference type="AlphaFoldDB" id="A0A0K0F1K1"/>
<evidence type="ECO:0000313" key="4">
    <source>
        <dbReference type="Proteomes" id="UP000035680"/>
    </source>
</evidence>
<dbReference type="GO" id="GO:0009898">
    <property type="term" value="C:cytoplasmic side of plasma membrane"/>
    <property type="evidence" value="ECO:0007669"/>
    <property type="project" value="UniProtKB-ARBA"/>
</dbReference>
<keyword evidence="2" id="KW-1133">Transmembrane helix</keyword>
<comment type="similarity">
    <text evidence="1">Belongs to the band 7/mec-2 family.</text>
</comment>
<dbReference type="PANTHER" id="PTHR10264">
    <property type="entry name" value="BAND 7 PROTEIN-RELATED"/>
    <property type="match status" value="1"/>
</dbReference>
<name>A0A0K0F1K1_STRVS</name>
<keyword evidence="4" id="KW-1185">Reference proteome</keyword>
<dbReference type="FunFam" id="3.30.479.30:FF:000004">
    <property type="entry name" value="Putative membrane protease family, stomatin"/>
    <property type="match status" value="1"/>
</dbReference>
<evidence type="ECO:0000313" key="5">
    <source>
        <dbReference type="WBParaSite" id="SVE_0267600.1"/>
    </source>
</evidence>
<dbReference type="InterPro" id="IPR001972">
    <property type="entry name" value="Stomatin_HflK_fam"/>
</dbReference>
<dbReference type="STRING" id="75913.A0A0K0F1K1"/>
<dbReference type="PRINTS" id="PR00721">
    <property type="entry name" value="STOMATIN"/>
</dbReference>
<reference evidence="5" key="2">
    <citation type="submission" date="2015-08" db="UniProtKB">
        <authorList>
            <consortium name="WormBaseParasite"/>
        </authorList>
    </citation>
    <scope>IDENTIFICATION</scope>
</reference>
<evidence type="ECO:0000256" key="1">
    <source>
        <dbReference type="ARBA" id="ARBA00008164"/>
    </source>
</evidence>
<dbReference type="Proteomes" id="UP000035680">
    <property type="component" value="Unassembled WGS sequence"/>
</dbReference>
<dbReference type="InterPro" id="IPR036013">
    <property type="entry name" value="Band_7/SPFH_dom_sf"/>
</dbReference>
<dbReference type="PANTHER" id="PTHR10264:SF19">
    <property type="entry name" value="AT06885P-RELATED"/>
    <property type="match status" value="1"/>
</dbReference>